<name>A0AAW3NAK6_9BURK</name>
<feature type="transmembrane region" description="Helical" evidence="1">
    <location>
        <begin position="21"/>
        <end position="40"/>
    </location>
</feature>
<proteinExistence type="predicted"/>
<keyword evidence="1" id="KW-0812">Transmembrane</keyword>
<dbReference type="EMBL" id="LPDO01000113">
    <property type="protein sequence ID" value="KVT48232.1"/>
    <property type="molecule type" value="Genomic_DNA"/>
</dbReference>
<evidence type="ECO:0000313" key="2">
    <source>
        <dbReference type="EMBL" id="KVT48232.1"/>
    </source>
</evidence>
<keyword evidence="1" id="KW-1133">Transmembrane helix</keyword>
<comment type="caution">
    <text evidence="2">The sequence shown here is derived from an EMBL/GenBank/DDBJ whole genome shotgun (WGS) entry which is preliminary data.</text>
</comment>
<protein>
    <submittedName>
        <fullName evidence="2">Uncharacterized protein</fullName>
    </submittedName>
</protein>
<evidence type="ECO:0000313" key="3">
    <source>
        <dbReference type="Proteomes" id="UP000056732"/>
    </source>
</evidence>
<feature type="transmembrane region" description="Helical" evidence="1">
    <location>
        <begin position="176"/>
        <end position="196"/>
    </location>
</feature>
<organism evidence="2 3">
    <name type="scientific">Burkholderia ubonensis</name>
    <dbReference type="NCBI Taxonomy" id="101571"/>
    <lineage>
        <taxon>Bacteria</taxon>
        <taxon>Pseudomonadati</taxon>
        <taxon>Pseudomonadota</taxon>
        <taxon>Betaproteobacteria</taxon>
        <taxon>Burkholderiales</taxon>
        <taxon>Burkholderiaceae</taxon>
        <taxon>Burkholderia</taxon>
        <taxon>Burkholderia cepacia complex</taxon>
    </lineage>
</organism>
<feature type="transmembrane region" description="Helical" evidence="1">
    <location>
        <begin position="46"/>
        <end position="64"/>
    </location>
</feature>
<dbReference type="AlphaFoldDB" id="A0AAW3NAK6"/>
<sequence>MMEKRELSGRYGVLFRTNLGFGIFLIGCAYVLGLPLFVGSTLPLEISIIVVLITVVGQVVVWRADGGRGRLCLYGIFSILVMCSAYFLVVGISWAFYFSYTPMPSMVRFICIGTAVVLTLLWVIVIGRRVSAVLERPEFVEQVFKDVGSEIQYRLAGMQQLSSFADNRGPIERMGLGIVLLAAPAVFLSGRILTPFDASRDLLLFVTLLLCPCSQLLAGIIVKGYLIMIRLPRRLERIRQKPVVLVGD</sequence>
<gene>
    <name evidence="2" type="ORF">WK53_01135</name>
</gene>
<feature type="transmembrane region" description="Helical" evidence="1">
    <location>
        <begin position="202"/>
        <end position="229"/>
    </location>
</feature>
<keyword evidence="1" id="KW-0472">Membrane</keyword>
<feature type="transmembrane region" description="Helical" evidence="1">
    <location>
        <begin position="71"/>
        <end position="100"/>
    </location>
</feature>
<evidence type="ECO:0000256" key="1">
    <source>
        <dbReference type="SAM" id="Phobius"/>
    </source>
</evidence>
<dbReference type="Proteomes" id="UP000056732">
    <property type="component" value="Unassembled WGS sequence"/>
</dbReference>
<feature type="transmembrane region" description="Helical" evidence="1">
    <location>
        <begin position="106"/>
        <end position="126"/>
    </location>
</feature>
<dbReference type="PROSITE" id="PS51257">
    <property type="entry name" value="PROKAR_LIPOPROTEIN"/>
    <property type="match status" value="1"/>
</dbReference>
<reference evidence="2 3" key="1">
    <citation type="submission" date="2015-11" db="EMBL/GenBank/DDBJ databases">
        <title>Expanding the genomic diversity of Burkholderia species for the development of highly accurate diagnostics.</title>
        <authorList>
            <person name="Sahl J."/>
            <person name="Keim P."/>
            <person name="Wagner D."/>
        </authorList>
    </citation>
    <scope>NUCLEOTIDE SEQUENCE [LARGE SCALE GENOMIC DNA]</scope>
    <source>
        <strain evidence="2 3">MSMB1137WGS</strain>
    </source>
</reference>
<accession>A0AAW3NAK6</accession>